<dbReference type="RefSeq" id="WP_188591378.1">
    <property type="nucleotide sequence ID" value="NZ_BMFU01000001.1"/>
</dbReference>
<dbReference type="InterPro" id="IPR036977">
    <property type="entry name" value="DNA_primase_Znf_CHC2"/>
</dbReference>
<dbReference type="EMBL" id="BMFU01000001">
    <property type="protein sequence ID" value="GGH46315.1"/>
    <property type="molecule type" value="Genomic_DNA"/>
</dbReference>
<comment type="caution">
    <text evidence="1">The sequence shown here is derived from an EMBL/GenBank/DDBJ whole genome shotgun (WGS) entry which is preliminary data.</text>
</comment>
<evidence type="ECO:0000313" key="2">
    <source>
        <dbReference type="Proteomes" id="UP000652153"/>
    </source>
</evidence>
<protein>
    <submittedName>
        <fullName evidence="1">Uncharacterized protein</fullName>
    </submittedName>
</protein>
<accession>A0ABQ1Z148</accession>
<evidence type="ECO:0000313" key="1">
    <source>
        <dbReference type="EMBL" id="GGH46315.1"/>
    </source>
</evidence>
<keyword evidence="2" id="KW-1185">Reference proteome</keyword>
<gene>
    <name evidence="1" type="ORF">GCM10008014_08910</name>
</gene>
<reference evidence="2" key="1">
    <citation type="journal article" date="2019" name="Int. J. Syst. Evol. Microbiol.">
        <title>The Global Catalogue of Microorganisms (GCM) 10K type strain sequencing project: providing services to taxonomists for standard genome sequencing and annotation.</title>
        <authorList>
            <consortium name="The Broad Institute Genomics Platform"/>
            <consortium name="The Broad Institute Genome Sequencing Center for Infectious Disease"/>
            <person name="Wu L."/>
            <person name="Ma J."/>
        </authorList>
    </citation>
    <scope>NUCLEOTIDE SEQUENCE [LARGE SCALE GENOMIC DNA]</scope>
    <source>
        <strain evidence="2">CGMCC 1.12770</strain>
    </source>
</reference>
<dbReference type="Gene3D" id="3.90.580.10">
    <property type="entry name" value="Zinc finger, CHC2-type domain"/>
    <property type="match status" value="1"/>
</dbReference>
<dbReference type="Proteomes" id="UP000652153">
    <property type="component" value="Unassembled WGS sequence"/>
</dbReference>
<organism evidence="1 2">
    <name type="scientific">Paenibacillus silvae</name>
    <dbReference type="NCBI Taxonomy" id="1325358"/>
    <lineage>
        <taxon>Bacteria</taxon>
        <taxon>Bacillati</taxon>
        <taxon>Bacillota</taxon>
        <taxon>Bacilli</taxon>
        <taxon>Bacillales</taxon>
        <taxon>Paenibacillaceae</taxon>
        <taxon>Paenibacillus</taxon>
    </lineage>
</organism>
<proteinExistence type="predicted"/>
<name>A0ABQ1Z148_9BACL</name>
<sequence>MYIIKLLIDQKEFSCKPSFKEIGGISNRLLQNSVDVEPSQLANEIVQGKSFVPAYITTKANGLLTRTKECWTSQQVICMDFDNGYYDKILKQKVKDVRITWEEAQEEFKLLAMFMYKTFSHTDDWPKFRVVFAYNEPFTDIRLLNAHTDQLFKKYSYADESTFQVERLFFGGTDLYVFDYENRLQINHDLLVEGGYYDPNYYSNNIDIIQATISPPTSLDTVNTYMSNIDMIKSLNTNIIPRMKTTYKPITVSSHKEVYDYLKKINLYEYIGIASKQFHDIFHNESSPSANIYQDPKTGYWWYKCWSSSHPFTGTIIEVTERLTKLNKPKSLRYLMDCFNITIQKSEWHVEMENLIQQNLELLNDEEFIKEAYPNLNSLLRTPLYYSVLREIHLIALENISTLIHIKDSEEAVFYASINYIMKRLDRWCDFDRYKNSKERRIRTILSLLVYLQLLNRIDIERLPFEYVNRAKLEAQKKHYQNMITFWTIPSMAATHMNEVEMLAKQFKDLGMTVGNFDRQMVLKTLGEEEANRIFPMRKNEQLSRLNEYVCEQLEKACLKYITEYGWVTEHRIIENTYLEIEDVEAEMRKRDKRIKDSIVIEEDKFKWLYELKRRQLKKIIGGLMIKYSLGKQKLNNKLMEQRDIPLHYNEIGNPSYPVVYFTIK</sequence>
<dbReference type="SUPFAM" id="SSF57783">
    <property type="entry name" value="Zinc beta-ribbon"/>
    <property type="match status" value="1"/>
</dbReference>